<dbReference type="InterPro" id="IPR006143">
    <property type="entry name" value="RND_pump_MFP"/>
</dbReference>
<evidence type="ECO:0000256" key="1">
    <source>
        <dbReference type="ARBA" id="ARBA00009477"/>
    </source>
</evidence>
<organism evidence="5 6">
    <name type="scientific">Dokdonella soli</name>
    <dbReference type="NCBI Taxonomy" id="529810"/>
    <lineage>
        <taxon>Bacteria</taxon>
        <taxon>Pseudomonadati</taxon>
        <taxon>Pseudomonadota</taxon>
        <taxon>Gammaproteobacteria</taxon>
        <taxon>Lysobacterales</taxon>
        <taxon>Rhodanobacteraceae</taxon>
        <taxon>Dokdonella</taxon>
    </lineage>
</organism>
<feature type="region of interest" description="Disordered" evidence="2">
    <location>
        <begin position="381"/>
        <end position="410"/>
    </location>
</feature>
<comment type="caution">
    <text evidence="5">The sequence shown here is derived from an EMBL/GenBank/DDBJ whole genome shotgun (WGS) entry which is preliminary data.</text>
</comment>
<feature type="region of interest" description="Disordered" evidence="2">
    <location>
        <begin position="315"/>
        <end position="347"/>
    </location>
</feature>
<gene>
    <name evidence="5" type="primary">mexV</name>
    <name evidence="5" type="ORF">GCM10009105_14250</name>
</gene>
<dbReference type="Gene3D" id="2.40.420.20">
    <property type="match status" value="1"/>
</dbReference>
<dbReference type="Gene3D" id="2.40.30.170">
    <property type="match status" value="1"/>
</dbReference>
<evidence type="ECO:0000313" key="5">
    <source>
        <dbReference type="EMBL" id="GAA0712000.1"/>
    </source>
</evidence>
<protein>
    <submittedName>
        <fullName evidence="5">Multidrug efflux RND transporter periplasmic adaptor subunit MexV</fullName>
    </submittedName>
</protein>
<dbReference type="NCBIfam" id="TIGR01730">
    <property type="entry name" value="RND_mfp"/>
    <property type="match status" value="1"/>
</dbReference>
<dbReference type="PANTHER" id="PTHR30469:SF11">
    <property type="entry name" value="BLL4320 PROTEIN"/>
    <property type="match status" value="1"/>
</dbReference>
<dbReference type="SUPFAM" id="SSF111369">
    <property type="entry name" value="HlyD-like secretion proteins"/>
    <property type="match status" value="1"/>
</dbReference>
<dbReference type="PANTHER" id="PTHR30469">
    <property type="entry name" value="MULTIDRUG RESISTANCE PROTEIN MDTA"/>
    <property type="match status" value="1"/>
</dbReference>
<dbReference type="EMBL" id="BAAAEU010000006">
    <property type="protein sequence ID" value="GAA0712000.1"/>
    <property type="molecule type" value="Genomic_DNA"/>
</dbReference>
<dbReference type="RefSeq" id="WP_343788692.1">
    <property type="nucleotide sequence ID" value="NZ_BAAAEU010000006.1"/>
</dbReference>
<dbReference type="InterPro" id="IPR058792">
    <property type="entry name" value="Beta-barrel_RND_2"/>
</dbReference>
<keyword evidence="6" id="KW-1185">Reference proteome</keyword>
<name>A0ABN1IFK8_9GAMM</name>
<evidence type="ECO:0000313" key="6">
    <source>
        <dbReference type="Proteomes" id="UP001501523"/>
    </source>
</evidence>
<feature type="domain" description="CusB-like beta-barrel" evidence="3">
    <location>
        <begin position="208"/>
        <end position="281"/>
    </location>
</feature>
<evidence type="ECO:0000259" key="3">
    <source>
        <dbReference type="Pfam" id="PF25954"/>
    </source>
</evidence>
<accession>A0ABN1IFK8</accession>
<dbReference type="Proteomes" id="UP001501523">
    <property type="component" value="Unassembled WGS sequence"/>
</dbReference>
<dbReference type="InterPro" id="IPR058647">
    <property type="entry name" value="BSH_CzcB-like"/>
</dbReference>
<feature type="compositionally biased region" description="Basic and acidic residues" evidence="2">
    <location>
        <begin position="315"/>
        <end position="342"/>
    </location>
</feature>
<sequence>MQTRVEKKPSTTKRMIIMVLLVLLLIGVIVGVKATMIMQMMAGMKPPPPSVVSTAKVAYQDWQPSLGAVGTLRAVRGADLAFDIAGLVTKVNLKSGDEVKEGQVLVQMRDSEDVAQLHQLEAAAALAEVTFGRAKQQLAVQAISKADYDTAAADLKAKQAAVQQQQVNVAKKQLRAPFAGRAGIITVNPGAYINAGTAIVTVQQLDPVFVDLHLPQRNLNALRAGQNVSLSLDSYPGKHFEGKVSAISPKVDNDTRNVQIEASVPNPDRLLTPGMFANISIDVGDKQRQLTLPQTAVVYNPYGDTVYVVKHRSEMKDPPADAKGADPKPAKPAAKDAGKDKGASGSDLVVQQTFVTTGGTRGDQVAIVKGLDEGVEVVTSGQIKLKNGAPITIDNKVQPSDNPNPTPQEN</sequence>
<dbReference type="Gene3D" id="1.10.287.470">
    <property type="entry name" value="Helix hairpin bin"/>
    <property type="match status" value="1"/>
</dbReference>
<dbReference type="Pfam" id="PF25954">
    <property type="entry name" value="Beta-barrel_RND_2"/>
    <property type="match status" value="1"/>
</dbReference>
<feature type="domain" description="CzcB-like barrel-sandwich hybrid" evidence="4">
    <location>
        <begin position="81"/>
        <end position="202"/>
    </location>
</feature>
<dbReference type="Pfam" id="PF25973">
    <property type="entry name" value="BSH_CzcB"/>
    <property type="match status" value="1"/>
</dbReference>
<comment type="similarity">
    <text evidence="1">Belongs to the membrane fusion protein (MFP) (TC 8.A.1) family.</text>
</comment>
<proteinExistence type="inferred from homology"/>
<evidence type="ECO:0000259" key="4">
    <source>
        <dbReference type="Pfam" id="PF25973"/>
    </source>
</evidence>
<reference evidence="5 6" key="1">
    <citation type="journal article" date="2019" name="Int. J. Syst. Evol. Microbiol.">
        <title>The Global Catalogue of Microorganisms (GCM) 10K type strain sequencing project: providing services to taxonomists for standard genome sequencing and annotation.</title>
        <authorList>
            <consortium name="The Broad Institute Genomics Platform"/>
            <consortium name="The Broad Institute Genome Sequencing Center for Infectious Disease"/>
            <person name="Wu L."/>
            <person name="Ma J."/>
        </authorList>
    </citation>
    <scope>NUCLEOTIDE SEQUENCE [LARGE SCALE GENOMIC DNA]</scope>
    <source>
        <strain evidence="5 6">JCM 15421</strain>
    </source>
</reference>
<dbReference type="Gene3D" id="2.40.50.100">
    <property type="match status" value="1"/>
</dbReference>
<evidence type="ECO:0000256" key="2">
    <source>
        <dbReference type="SAM" id="MobiDB-lite"/>
    </source>
</evidence>